<sequence>MSDRIGSVLDAGSDMPAHHSTPIHHIDWIEAMNAFTYRLTVMHRKLDDEIRRELKRRFPDTMRLLRLKKLRLAIKDRLHSRQLRAGRA</sequence>
<keyword evidence="2" id="KW-1185">Reference proteome</keyword>
<comment type="caution">
    <text evidence="1">The sequence shown here is derived from an EMBL/GenBank/DDBJ whole genome shotgun (WGS) entry which is preliminary data.</text>
</comment>
<dbReference type="EMBL" id="QXDC01000003">
    <property type="protein sequence ID" value="RIA44254.1"/>
    <property type="molecule type" value="Genomic_DNA"/>
</dbReference>
<organism evidence="1 2">
    <name type="scientific">Hephaestia caeni</name>
    <dbReference type="NCBI Taxonomy" id="645617"/>
    <lineage>
        <taxon>Bacteria</taxon>
        <taxon>Pseudomonadati</taxon>
        <taxon>Pseudomonadota</taxon>
        <taxon>Alphaproteobacteria</taxon>
        <taxon>Sphingomonadales</taxon>
        <taxon>Sphingomonadaceae</taxon>
        <taxon>Hephaestia</taxon>
    </lineage>
</organism>
<evidence type="ECO:0000313" key="2">
    <source>
        <dbReference type="Proteomes" id="UP000266568"/>
    </source>
</evidence>
<reference evidence="1 2" key="1">
    <citation type="submission" date="2018-08" db="EMBL/GenBank/DDBJ databases">
        <title>Genomic Encyclopedia of Type Strains, Phase IV (KMG-IV): sequencing the most valuable type-strain genomes for metagenomic binning, comparative biology and taxonomic classification.</title>
        <authorList>
            <person name="Goeker M."/>
        </authorList>
    </citation>
    <scope>NUCLEOTIDE SEQUENCE [LARGE SCALE GENOMIC DNA]</scope>
    <source>
        <strain evidence="1 2">DSM 25527</strain>
    </source>
</reference>
<dbReference type="Proteomes" id="UP000266568">
    <property type="component" value="Unassembled WGS sequence"/>
</dbReference>
<name>A0A397PDL0_9SPHN</name>
<dbReference type="AlphaFoldDB" id="A0A397PDL0"/>
<dbReference type="InterPro" id="IPR038444">
    <property type="entry name" value="DUF465_sf"/>
</dbReference>
<dbReference type="Gene3D" id="6.10.280.50">
    <property type="match status" value="1"/>
</dbReference>
<accession>A0A397PDL0</accession>
<proteinExistence type="predicted"/>
<dbReference type="InterPro" id="IPR007420">
    <property type="entry name" value="DUF465"/>
</dbReference>
<protein>
    <submittedName>
        <fullName evidence="1">Uncharacterized protein DUF465</fullName>
    </submittedName>
</protein>
<evidence type="ECO:0000313" key="1">
    <source>
        <dbReference type="EMBL" id="RIA44254.1"/>
    </source>
</evidence>
<dbReference type="Pfam" id="PF04325">
    <property type="entry name" value="DUF465"/>
    <property type="match status" value="1"/>
</dbReference>
<gene>
    <name evidence="1" type="ORF">DFR49_2495</name>
</gene>